<proteinExistence type="predicted"/>
<feature type="compositionally biased region" description="Polar residues" evidence="2">
    <location>
        <begin position="50"/>
        <end position="65"/>
    </location>
</feature>
<evidence type="ECO:0000256" key="1">
    <source>
        <dbReference type="ARBA" id="ARBA00022734"/>
    </source>
</evidence>
<protein>
    <submittedName>
        <fullName evidence="5">Fc fragment of IgE receptor II</fullName>
    </submittedName>
</protein>
<evidence type="ECO:0000313" key="5">
    <source>
        <dbReference type="Ensembl" id="ENSEASP00005020969.1"/>
    </source>
</evidence>
<feature type="domain" description="C-type lectin" evidence="4">
    <location>
        <begin position="161"/>
        <end position="264"/>
    </location>
</feature>
<dbReference type="Pfam" id="PF00059">
    <property type="entry name" value="Lectin_C"/>
    <property type="match status" value="1"/>
</dbReference>
<evidence type="ECO:0000259" key="4">
    <source>
        <dbReference type="PROSITE" id="PS50041"/>
    </source>
</evidence>
<evidence type="ECO:0000256" key="2">
    <source>
        <dbReference type="SAM" id="MobiDB-lite"/>
    </source>
</evidence>
<dbReference type="InterPro" id="IPR016187">
    <property type="entry name" value="CTDL_fold"/>
</dbReference>
<dbReference type="InterPro" id="IPR050111">
    <property type="entry name" value="C-type_lectin/snaclec_domain"/>
</dbReference>
<dbReference type="PANTHER" id="PTHR22803">
    <property type="entry name" value="MANNOSE, PHOSPHOLIPASE, LECTIN RECEPTOR RELATED"/>
    <property type="match status" value="1"/>
</dbReference>
<feature type="compositionally biased region" description="Basic and acidic residues" evidence="2">
    <location>
        <begin position="66"/>
        <end position="81"/>
    </location>
</feature>
<dbReference type="CDD" id="cd03590">
    <property type="entry name" value="CLECT_DC-SIGN_like"/>
    <property type="match status" value="1"/>
</dbReference>
<keyword evidence="3" id="KW-1133">Transmembrane helix</keyword>
<accession>A0A8C4M629</accession>
<reference evidence="5" key="1">
    <citation type="submission" date="2023-03" db="UniProtKB">
        <authorList>
            <consortium name="Ensembl"/>
        </authorList>
    </citation>
    <scope>IDENTIFICATION</scope>
</reference>
<dbReference type="PROSITE" id="PS50041">
    <property type="entry name" value="C_TYPE_LECTIN_2"/>
    <property type="match status" value="1"/>
</dbReference>
<dbReference type="SMART" id="SM00034">
    <property type="entry name" value="CLECT"/>
    <property type="match status" value="1"/>
</dbReference>
<dbReference type="GO" id="GO:0030246">
    <property type="term" value="F:carbohydrate binding"/>
    <property type="evidence" value="ECO:0007669"/>
    <property type="project" value="UniProtKB-KW"/>
</dbReference>
<dbReference type="AlphaFoldDB" id="A0A8C4M629"/>
<keyword evidence="1" id="KW-0430">Lectin</keyword>
<sequence>KNQLQLGSWEPDRCCQRGTLLALLGLVTTAMWAGLLTLLLLWREDTPSPLRTTPQPAAKMSQSMEKIQDEQNRMKSQDSELSRNLNGLREDLSDLQSQGGSQVGLLTTAPFQPLPTPGLNERRAALHALDRLQEEVAKLWIELRVSNGTTCNTCPDDWVHFQKKCYYFGEGPKRWIQARFACSKLHGRLVSIHSQEEQDFLTRHANKKGSWIGLRDLNIEGEFVWMDQNPLDYSNWQPGEPNNGGQGEDCVMMRASGHWNDAFCGSYLDGWVSTSAPLGLEDPTSRTPAHEPEG</sequence>
<feature type="transmembrane region" description="Helical" evidence="3">
    <location>
        <begin position="20"/>
        <end position="42"/>
    </location>
</feature>
<feature type="region of interest" description="Disordered" evidence="2">
    <location>
        <begin position="50"/>
        <end position="81"/>
    </location>
</feature>
<keyword evidence="3" id="KW-0472">Membrane</keyword>
<dbReference type="Gene3D" id="3.10.100.10">
    <property type="entry name" value="Mannose-Binding Protein A, subunit A"/>
    <property type="match status" value="1"/>
</dbReference>
<keyword evidence="3" id="KW-0812">Transmembrane</keyword>
<dbReference type="InterPro" id="IPR033989">
    <property type="entry name" value="CD209-like_CTLD"/>
</dbReference>
<dbReference type="Ensembl" id="ENSEAST00005022756.1">
    <property type="protein sequence ID" value="ENSEASP00005020969.1"/>
    <property type="gene ID" value="ENSEASG00005014358.1"/>
</dbReference>
<evidence type="ECO:0000256" key="3">
    <source>
        <dbReference type="SAM" id="Phobius"/>
    </source>
</evidence>
<dbReference type="InterPro" id="IPR016186">
    <property type="entry name" value="C-type_lectin-like/link_sf"/>
</dbReference>
<dbReference type="InterPro" id="IPR001304">
    <property type="entry name" value="C-type_lectin-like"/>
</dbReference>
<organism evidence="5">
    <name type="scientific">Equus asinus asinus</name>
    <dbReference type="NCBI Taxonomy" id="83772"/>
    <lineage>
        <taxon>Eukaryota</taxon>
        <taxon>Metazoa</taxon>
        <taxon>Chordata</taxon>
        <taxon>Craniata</taxon>
        <taxon>Vertebrata</taxon>
        <taxon>Euteleostomi</taxon>
        <taxon>Mammalia</taxon>
        <taxon>Eutheria</taxon>
        <taxon>Laurasiatheria</taxon>
        <taxon>Perissodactyla</taxon>
        <taxon>Equidae</taxon>
        <taxon>Equus</taxon>
    </lineage>
</organism>
<dbReference type="SUPFAM" id="SSF56436">
    <property type="entry name" value="C-type lectin-like"/>
    <property type="match status" value="1"/>
</dbReference>
<gene>
    <name evidence="5" type="primary">FCER2</name>
</gene>
<name>A0A8C4M629_EQUAS</name>